<dbReference type="OMA" id="GIQVHSH"/>
<dbReference type="Gramene" id="ONK63734">
    <property type="protein sequence ID" value="ONK63734"/>
    <property type="gene ID" value="A4U43_C07F18360"/>
</dbReference>
<comment type="similarity">
    <text evidence="1">Belongs to the PPR family. PCMP-H subfamily.</text>
</comment>
<dbReference type="NCBIfam" id="TIGR00756">
    <property type="entry name" value="PPR"/>
    <property type="match status" value="5"/>
</dbReference>
<dbReference type="Pfam" id="PF01535">
    <property type="entry name" value="PPR"/>
    <property type="match status" value="4"/>
</dbReference>
<dbReference type="InterPro" id="IPR046960">
    <property type="entry name" value="PPR_At4g14850-like_plant"/>
</dbReference>
<evidence type="ECO:0000256" key="3">
    <source>
        <dbReference type="PROSITE-ProRule" id="PRU00708"/>
    </source>
</evidence>
<feature type="repeat" description="PPR" evidence="3">
    <location>
        <begin position="198"/>
        <end position="232"/>
    </location>
</feature>
<dbReference type="GO" id="GO:0009451">
    <property type="term" value="P:RNA modification"/>
    <property type="evidence" value="ECO:0007669"/>
    <property type="project" value="InterPro"/>
</dbReference>
<evidence type="ECO:0000313" key="7">
    <source>
        <dbReference type="Proteomes" id="UP000243459"/>
    </source>
</evidence>
<evidence type="ECO:0000313" key="6">
    <source>
        <dbReference type="EMBL" id="ONK63734.1"/>
    </source>
</evidence>
<protein>
    <recommendedName>
        <fullName evidence="5">DYW domain-containing protein</fullName>
    </recommendedName>
</protein>
<feature type="region of interest" description="Disordered" evidence="4">
    <location>
        <begin position="1"/>
        <end position="30"/>
    </location>
</feature>
<dbReference type="GO" id="GO:0003729">
    <property type="term" value="F:mRNA binding"/>
    <property type="evidence" value="ECO:0007669"/>
    <property type="project" value="UniProtKB-ARBA"/>
</dbReference>
<dbReference type="FunFam" id="1.25.40.10:FF:000682">
    <property type="entry name" value="Pentatricopeptide repeat-containing protein At3g16610"/>
    <property type="match status" value="1"/>
</dbReference>
<dbReference type="FunFam" id="1.25.40.10:FF:000690">
    <property type="entry name" value="Pentatricopeptide repeat-containing protein"/>
    <property type="match status" value="1"/>
</dbReference>
<keyword evidence="7" id="KW-1185">Reference proteome</keyword>
<feature type="repeat" description="PPR" evidence="3">
    <location>
        <begin position="302"/>
        <end position="332"/>
    </location>
</feature>
<feature type="repeat" description="PPR" evidence="3">
    <location>
        <begin position="96"/>
        <end position="130"/>
    </location>
</feature>
<evidence type="ECO:0000256" key="4">
    <source>
        <dbReference type="SAM" id="MobiDB-lite"/>
    </source>
</evidence>
<dbReference type="FunFam" id="1.25.40.10:FF:000348">
    <property type="entry name" value="Pentatricopeptide repeat-containing protein chloroplastic"/>
    <property type="match status" value="1"/>
</dbReference>
<dbReference type="PANTHER" id="PTHR47926">
    <property type="entry name" value="PENTATRICOPEPTIDE REPEAT-CONTAINING PROTEIN"/>
    <property type="match status" value="1"/>
</dbReference>
<evidence type="ECO:0000256" key="1">
    <source>
        <dbReference type="ARBA" id="ARBA00006643"/>
    </source>
</evidence>
<dbReference type="AlphaFoldDB" id="A0A5P1ED40"/>
<gene>
    <name evidence="6" type="ORF">A4U43_C07F18360</name>
</gene>
<dbReference type="PROSITE" id="PS51375">
    <property type="entry name" value="PPR"/>
    <property type="match status" value="5"/>
</dbReference>
<dbReference type="InterPro" id="IPR002885">
    <property type="entry name" value="PPR_rpt"/>
</dbReference>
<feature type="repeat" description="PPR" evidence="3">
    <location>
        <begin position="437"/>
        <end position="471"/>
    </location>
</feature>
<dbReference type="Pfam" id="PF20430">
    <property type="entry name" value="Eplus_motif"/>
    <property type="match status" value="1"/>
</dbReference>
<dbReference type="Pfam" id="PF14432">
    <property type="entry name" value="DYW_deaminase"/>
    <property type="match status" value="1"/>
</dbReference>
<dbReference type="InterPro" id="IPR011990">
    <property type="entry name" value="TPR-like_helical_dom_sf"/>
</dbReference>
<dbReference type="Pfam" id="PF13041">
    <property type="entry name" value="PPR_2"/>
    <property type="match status" value="3"/>
</dbReference>
<evidence type="ECO:0000259" key="5">
    <source>
        <dbReference type="Pfam" id="PF14432"/>
    </source>
</evidence>
<feature type="repeat" description="PPR" evidence="3">
    <location>
        <begin position="333"/>
        <end position="367"/>
    </location>
</feature>
<name>A0A5P1ED40_ASPOF</name>
<organism evidence="6 7">
    <name type="scientific">Asparagus officinalis</name>
    <name type="common">Garden asparagus</name>
    <dbReference type="NCBI Taxonomy" id="4686"/>
    <lineage>
        <taxon>Eukaryota</taxon>
        <taxon>Viridiplantae</taxon>
        <taxon>Streptophyta</taxon>
        <taxon>Embryophyta</taxon>
        <taxon>Tracheophyta</taxon>
        <taxon>Spermatophyta</taxon>
        <taxon>Magnoliopsida</taxon>
        <taxon>Liliopsida</taxon>
        <taxon>Asparagales</taxon>
        <taxon>Asparagaceae</taxon>
        <taxon>Asparagoideae</taxon>
        <taxon>Asparagus</taxon>
    </lineage>
</organism>
<accession>A0A5P1ED40</accession>
<dbReference type="Proteomes" id="UP000243459">
    <property type="component" value="Chromosome 7"/>
</dbReference>
<proteinExistence type="inferred from homology"/>
<keyword evidence="2" id="KW-0677">Repeat</keyword>
<dbReference type="InterPro" id="IPR046849">
    <property type="entry name" value="E2_motif"/>
</dbReference>
<feature type="domain" description="DYW" evidence="5">
    <location>
        <begin position="656"/>
        <end position="747"/>
    </location>
</feature>
<sequence>MTTNYKLRSPPKKNSKSQAKSAMAKPQIHRAKRSLPPQYQSLLFLLDSCTSIKKARQIQSQLFITGLHHDSLFLSKLLPYFSIPIQNPSSLLHDPSTFNYNTLIRAFARSSSPSNSVSLYKSMLSEGPTRPNNFTFPFLLVSCSKLPGPETGLQVHSHVMKLGFDLDSHVRHSLIGLYCIFGDLDVARYLFDEITRWDVVSFNVMMSGYNKCGQWDDALRVFGYMLRVGVRPDDRTFGCLMSICSGLGDLTRGKVVHMLALKSFGSDDLGNGVKLALLNMYSKLGAMKMADRVFGSMGSSKSVASWSCMVSGYAKCGKIENARMVFDEMPKKDLISWTSMISGYSQNGRYKEAVELYEEMGKQGVKPDEVTLVAVLSACAHLGYLDFGKRIHLYIESDSIGCNNSRLCTAVVDMYAKCGHIMTALEIFNRVDKKTKTSHLFNSVISGLAQHGLGERAIAVFEEMEALGLSPDKVTFVGVLCACSHSGLIEKGKEIFDMMVNKYSIQPQIEHYCCMVDLLGRRGYINEAYDFIQNMPISPNSAIWSALLRNCRIHRNPRIGEIAQRKLLHFVSDGNSFEGRYSRLIEMFSDVKVLENAKKVRKMIKYKPVWKQQGSSYVDFNGSLHQFLANGTSHPQSKEIYKMLDEMTRRLRLASYDPSTKEVLLDIENEEKGNVVSGHSERLALAYGLMNLGRSETIRIIMDLRMCIDCHSLFKIFSEVFSREIVVRDKIIFHHMKNGLCSCMDCW</sequence>
<evidence type="ECO:0000256" key="2">
    <source>
        <dbReference type="ARBA" id="ARBA00022737"/>
    </source>
</evidence>
<dbReference type="InterPro" id="IPR032867">
    <property type="entry name" value="DYW_dom"/>
</dbReference>
<dbReference type="Gene3D" id="1.25.40.10">
    <property type="entry name" value="Tetratricopeptide repeat domain"/>
    <property type="match status" value="3"/>
</dbReference>
<dbReference type="GO" id="GO:0008270">
    <property type="term" value="F:zinc ion binding"/>
    <property type="evidence" value="ECO:0007669"/>
    <property type="project" value="InterPro"/>
</dbReference>
<dbReference type="SUPFAM" id="SSF48452">
    <property type="entry name" value="TPR-like"/>
    <property type="match status" value="1"/>
</dbReference>
<reference evidence="7" key="1">
    <citation type="journal article" date="2017" name="Nat. Commun.">
        <title>The asparagus genome sheds light on the origin and evolution of a young Y chromosome.</title>
        <authorList>
            <person name="Harkess A."/>
            <person name="Zhou J."/>
            <person name="Xu C."/>
            <person name="Bowers J.E."/>
            <person name="Van der Hulst R."/>
            <person name="Ayyampalayam S."/>
            <person name="Mercati F."/>
            <person name="Riccardi P."/>
            <person name="McKain M.R."/>
            <person name="Kakrana A."/>
            <person name="Tang H."/>
            <person name="Ray J."/>
            <person name="Groenendijk J."/>
            <person name="Arikit S."/>
            <person name="Mathioni S.M."/>
            <person name="Nakano M."/>
            <person name="Shan H."/>
            <person name="Telgmann-Rauber A."/>
            <person name="Kanno A."/>
            <person name="Yue Z."/>
            <person name="Chen H."/>
            <person name="Li W."/>
            <person name="Chen Y."/>
            <person name="Xu X."/>
            <person name="Zhang Y."/>
            <person name="Luo S."/>
            <person name="Chen H."/>
            <person name="Gao J."/>
            <person name="Mao Z."/>
            <person name="Pires J.C."/>
            <person name="Luo M."/>
            <person name="Kudrna D."/>
            <person name="Wing R.A."/>
            <person name="Meyers B.C."/>
            <person name="Yi K."/>
            <person name="Kong H."/>
            <person name="Lavrijsen P."/>
            <person name="Sunseri F."/>
            <person name="Falavigna A."/>
            <person name="Ye Y."/>
            <person name="Leebens-Mack J.H."/>
            <person name="Chen G."/>
        </authorList>
    </citation>
    <scope>NUCLEOTIDE SEQUENCE [LARGE SCALE GENOMIC DNA]</scope>
    <source>
        <strain evidence="7">cv. DH0086</strain>
    </source>
</reference>
<dbReference type="EMBL" id="CM007387">
    <property type="protein sequence ID" value="ONK63734.1"/>
    <property type="molecule type" value="Genomic_DNA"/>
</dbReference>